<feature type="region of interest" description="Disordered" evidence="1">
    <location>
        <begin position="80"/>
        <end position="106"/>
    </location>
</feature>
<comment type="caution">
    <text evidence="2">The sequence shown here is derived from an EMBL/GenBank/DDBJ whole genome shotgun (WGS) entry which is preliminary data.</text>
</comment>
<proteinExistence type="predicted"/>
<sequence>MILLCFPRAIEISPTWRQVQPGSRCCFWHRYGWPLSQCQRRDNQPDVTLLRTCKQIKQKATKVLYRQNGVIVGYSETTTCEPTEKTSHTNPTNPLISSSGICGALP</sequence>
<evidence type="ECO:0000256" key="1">
    <source>
        <dbReference type="SAM" id="MobiDB-lite"/>
    </source>
</evidence>
<evidence type="ECO:0000313" key="3">
    <source>
        <dbReference type="Proteomes" id="UP000193689"/>
    </source>
</evidence>
<name>A0A1Y2EKC0_9PEZI</name>
<protein>
    <submittedName>
        <fullName evidence="2">Uncharacterized protein</fullName>
    </submittedName>
</protein>
<dbReference type="Proteomes" id="UP000193689">
    <property type="component" value="Unassembled WGS sequence"/>
</dbReference>
<feature type="compositionally biased region" description="Polar residues" evidence="1">
    <location>
        <begin position="88"/>
        <end position="100"/>
    </location>
</feature>
<gene>
    <name evidence="2" type="ORF">BCR38DRAFT_417996</name>
</gene>
<dbReference type="RefSeq" id="XP_040721358.1">
    <property type="nucleotide sequence ID" value="XM_040859188.1"/>
</dbReference>
<evidence type="ECO:0000313" key="2">
    <source>
        <dbReference type="EMBL" id="ORY71766.1"/>
    </source>
</evidence>
<dbReference type="EMBL" id="MCFJ01000001">
    <property type="protein sequence ID" value="ORY71766.1"/>
    <property type="molecule type" value="Genomic_DNA"/>
</dbReference>
<keyword evidence="3" id="KW-1185">Reference proteome</keyword>
<dbReference type="InParanoid" id="A0A1Y2EKC0"/>
<dbReference type="GeneID" id="63775400"/>
<reference evidence="2 3" key="1">
    <citation type="submission" date="2016-07" db="EMBL/GenBank/DDBJ databases">
        <title>Pervasive Adenine N6-methylation of Active Genes in Fungi.</title>
        <authorList>
            <consortium name="DOE Joint Genome Institute"/>
            <person name="Mondo S.J."/>
            <person name="Dannebaum R.O."/>
            <person name="Kuo R.C."/>
            <person name="Labutti K."/>
            <person name="Haridas S."/>
            <person name="Kuo A."/>
            <person name="Salamov A."/>
            <person name="Ahrendt S.R."/>
            <person name="Lipzen A."/>
            <person name="Sullivan W."/>
            <person name="Andreopoulos W.B."/>
            <person name="Clum A."/>
            <person name="Lindquist E."/>
            <person name="Daum C."/>
            <person name="Ramamoorthy G.K."/>
            <person name="Gryganskyi A."/>
            <person name="Culley D."/>
            <person name="Magnuson J.K."/>
            <person name="James T.Y."/>
            <person name="O'Malley M.A."/>
            <person name="Stajich J.E."/>
            <person name="Spatafora J.W."/>
            <person name="Visel A."/>
            <person name="Grigoriev I.V."/>
        </authorList>
    </citation>
    <scope>NUCLEOTIDE SEQUENCE [LARGE SCALE GENOMIC DNA]</scope>
    <source>
        <strain evidence="2 3">CBS 129021</strain>
    </source>
</reference>
<accession>A0A1Y2EKC0</accession>
<dbReference type="AlphaFoldDB" id="A0A1Y2EKC0"/>
<organism evidence="2 3">
    <name type="scientific">Pseudomassariella vexata</name>
    <dbReference type="NCBI Taxonomy" id="1141098"/>
    <lineage>
        <taxon>Eukaryota</taxon>
        <taxon>Fungi</taxon>
        <taxon>Dikarya</taxon>
        <taxon>Ascomycota</taxon>
        <taxon>Pezizomycotina</taxon>
        <taxon>Sordariomycetes</taxon>
        <taxon>Xylariomycetidae</taxon>
        <taxon>Amphisphaeriales</taxon>
        <taxon>Pseudomassariaceae</taxon>
        <taxon>Pseudomassariella</taxon>
    </lineage>
</organism>